<protein>
    <submittedName>
        <fullName evidence="3">Uncharacterized protein</fullName>
    </submittedName>
</protein>
<evidence type="ECO:0000313" key="3">
    <source>
        <dbReference type="EMBL" id="MPN30451.1"/>
    </source>
</evidence>
<feature type="compositionally biased region" description="Basic and acidic residues" evidence="1">
    <location>
        <begin position="1"/>
        <end position="12"/>
    </location>
</feature>
<dbReference type="AlphaFoldDB" id="A0A645GUC0"/>
<proteinExistence type="predicted"/>
<keyword evidence="2" id="KW-0812">Transmembrane</keyword>
<dbReference type="EMBL" id="VSSQ01081566">
    <property type="protein sequence ID" value="MPN30451.1"/>
    <property type="molecule type" value="Genomic_DNA"/>
</dbReference>
<keyword evidence="2" id="KW-0472">Membrane</keyword>
<gene>
    <name evidence="3" type="ORF">SDC9_177922</name>
</gene>
<evidence type="ECO:0000256" key="1">
    <source>
        <dbReference type="SAM" id="MobiDB-lite"/>
    </source>
</evidence>
<comment type="caution">
    <text evidence="3">The sequence shown here is derived from an EMBL/GenBank/DDBJ whole genome shotgun (WGS) entry which is preliminary data.</text>
</comment>
<accession>A0A645GUC0</accession>
<reference evidence="3" key="1">
    <citation type="submission" date="2019-08" db="EMBL/GenBank/DDBJ databases">
        <authorList>
            <person name="Kucharzyk K."/>
            <person name="Murdoch R.W."/>
            <person name="Higgins S."/>
            <person name="Loffler F."/>
        </authorList>
    </citation>
    <scope>NUCLEOTIDE SEQUENCE</scope>
</reference>
<name>A0A645GUC0_9ZZZZ</name>
<feature type="transmembrane region" description="Helical" evidence="2">
    <location>
        <begin position="29"/>
        <end position="47"/>
    </location>
</feature>
<feature type="region of interest" description="Disordered" evidence="1">
    <location>
        <begin position="1"/>
        <end position="24"/>
    </location>
</feature>
<evidence type="ECO:0000256" key="2">
    <source>
        <dbReference type="SAM" id="Phobius"/>
    </source>
</evidence>
<sequence length="68" mass="7927">MRRLGEGGLRRAGDKKRKQREDHDFSAEFHPVSSLFCGLSFIILLFYDKCSIKTIKSNIIMYMQLMKA</sequence>
<organism evidence="3">
    <name type="scientific">bioreactor metagenome</name>
    <dbReference type="NCBI Taxonomy" id="1076179"/>
    <lineage>
        <taxon>unclassified sequences</taxon>
        <taxon>metagenomes</taxon>
        <taxon>ecological metagenomes</taxon>
    </lineage>
</organism>
<keyword evidence="2" id="KW-1133">Transmembrane helix</keyword>